<name>A0A1N7F643_9EURY</name>
<evidence type="ECO:0000313" key="2">
    <source>
        <dbReference type="EMBL" id="SIR95705.1"/>
    </source>
</evidence>
<protein>
    <submittedName>
        <fullName evidence="2">Uncharacterized protein</fullName>
    </submittedName>
</protein>
<dbReference type="RefSeq" id="WP_076583126.1">
    <property type="nucleotide sequence ID" value="NZ_FTNP01000005.1"/>
</dbReference>
<dbReference type="AlphaFoldDB" id="A0A1N7F643"/>
<organism evidence="2 3">
    <name type="scientific">Natronorubrum daqingense</name>
    <dbReference type="NCBI Taxonomy" id="588898"/>
    <lineage>
        <taxon>Archaea</taxon>
        <taxon>Methanobacteriati</taxon>
        <taxon>Methanobacteriota</taxon>
        <taxon>Stenosarchaea group</taxon>
        <taxon>Halobacteria</taxon>
        <taxon>Halobacteriales</taxon>
        <taxon>Natrialbaceae</taxon>
        <taxon>Natronorubrum</taxon>
    </lineage>
</organism>
<evidence type="ECO:0000313" key="4">
    <source>
        <dbReference type="Proteomes" id="UP000187321"/>
    </source>
</evidence>
<gene>
    <name evidence="1" type="ORF">BB347_13585</name>
    <name evidence="2" type="ORF">SAMN05421809_3032</name>
</gene>
<dbReference type="Proteomes" id="UP000187321">
    <property type="component" value="Chromosome"/>
</dbReference>
<reference evidence="2 3" key="2">
    <citation type="submission" date="2017-01" db="EMBL/GenBank/DDBJ databases">
        <authorList>
            <person name="Mah S.A."/>
            <person name="Swanson W.J."/>
            <person name="Moy G.W."/>
            <person name="Vacquier V.D."/>
        </authorList>
    </citation>
    <scope>NUCLEOTIDE SEQUENCE [LARGE SCALE GENOMIC DNA]</scope>
    <source>
        <strain evidence="2 3">CGMCC 1.8909</strain>
    </source>
</reference>
<dbReference type="Proteomes" id="UP000185687">
    <property type="component" value="Unassembled WGS sequence"/>
</dbReference>
<sequence>MTTKRSIKNDVEDLKSREGVDSDPLVCVLTHCDGEDSPHPELTIQPHPEQKPQSHRIAVPILKSVEYLEERWFTVHTCENAEKFGLHTTGNDDSTVTACELWDALTDDDLEREKELRKERDEPIPPILENL</sequence>
<proteinExistence type="predicted"/>
<accession>A0A1N7F643</accession>
<keyword evidence="3" id="KW-1185">Reference proteome</keyword>
<dbReference type="STRING" id="588898.BB347_13585"/>
<dbReference type="KEGG" id="hda:BB347_13585"/>
<evidence type="ECO:0000313" key="3">
    <source>
        <dbReference type="Proteomes" id="UP000185687"/>
    </source>
</evidence>
<reference evidence="1 4" key="1">
    <citation type="submission" date="2017-01" db="EMBL/GenBank/DDBJ databases">
        <title>Complete genome sequence of Haloterrigena daqingensis type strain (JX313T).</title>
        <authorList>
            <person name="Shuang W."/>
        </authorList>
    </citation>
    <scope>NUCLEOTIDE SEQUENCE [LARGE SCALE GENOMIC DNA]</scope>
    <source>
        <strain evidence="1 4">JX313</strain>
    </source>
</reference>
<dbReference type="EMBL" id="CP019327">
    <property type="protein sequence ID" value="APX97556.1"/>
    <property type="molecule type" value="Genomic_DNA"/>
</dbReference>
<evidence type="ECO:0000313" key="1">
    <source>
        <dbReference type="EMBL" id="APX97556.1"/>
    </source>
</evidence>
<dbReference type="EMBL" id="FTNP01000005">
    <property type="protein sequence ID" value="SIR95705.1"/>
    <property type="molecule type" value="Genomic_DNA"/>
</dbReference>